<name>A0A8X6RV31_TRICX</name>
<accession>A0A8X6RV31</accession>
<reference evidence="1" key="1">
    <citation type="submission" date="2020-08" db="EMBL/GenBank/DDBJ databases">
        <title>Multicomponent nature underlies the extraordinary mechanical properties of spider dragline silk.</title>
        <authorList>
            <person name="Kono N."/>
            <person name="Nakamura H."/>
            <person name="Mori M."/>
            <person name="Yoshida Y."/>
            <person name="Ohtoshi R."/>
            <person name="Malay A.D."/>
            <person name="Moran D.A.P."/>
            <person name="Tomita M."/>
            <person name="Numata K."/>
            <person name="Arakawa K."/>
        </authorList>
    </citation>
    <scope>NUCLEOTIDE SEQUENCE</scope>
</reference>
<evidence type="ECO:0000313" key="2">
    <source>
        <dbReference type="Proteomes" id="UP000887159"/>
    </source>
</evidence>
<proteinExistence type="predicted"/>
<dbReference type="Proteomes" id="UP000887159">
    <property type="component" value="Unassembled WGS sequence"/>
</dbReference>
<dbReference type="EMBL" id="BMAU01021221">
    <property type="protein sequence ID" value="GFY00751.1"/>
    <property type="molecule type" value="Genomic_DNA"/>
</dbReference>
<gene>
    <name evidence="1" type="primary">NCL1_36380</name>
    <name evidence="1" type="ORF">TNCV_2141431</name>
</gene>
<keyword evidence="2" id="KW-1185">Reference proteome</keyword>
<protein>
    <submittedName>
        <fullName evidence="1">Uncharacterized protein</fullName>
    </submittedName>
</protein>
<organism evidence="1 2">
    <name type="scientific">Trichonephila clavipes</name>
    <name type="common">Golden silk orbweaver</name>
    <name type="synonym">Nephila clavipes</name>
    <dbReference type="NCBI Taxonomy" id="2585209"/>
    <lineage>
        <taxon>Eukaryota</taxon>
        <taxon>Metazoa</taxon>
        <taxon>Ecdysozoa</taxon>
        <taxon>Arthropoda</taxon>
        <taxon>Chelicerata</taxon>
        <taxon>Arachnida</taxon>
        <taxon>Araneae</taxon>
        <taxon>Araneomorphae</taxon>
        <taxon>Entelegynae</taxon>
        <taxon>Araneoidea</taxon>
        <taxon>Nephilidae</taxon>
        <taxon>Trichonephila</taxon>
    </lineage>
</organism>
<sequence>MISHIRIQLETESASAAIGNCSSDHDSSCRSSVSRPQTHWTPGLLLTNTRSPSRRAASPLVRLVEGKERWEVSDHPQHILPEKWGETELNCFVPCMVLKATVNDRHHLALYHDKFRGP</sequence>
<evidence type="ECO:0000313" key="1">
    <source>
        <dbReference type="EMBL" id="GFY00751.1"/>
    </source>
</evidence>
<dbReference type="AlphaFoldDB" id="A0A8X6RV31"/>
<comment type="caution">
    <text evidence="1">The sequence shown here is derived from an EMBL/GenBank/DDBJ whole genome shotgun (WGS) entry which is preliminary data.</text>
</comment>